<dbReference type="Proteomes" id="UP000006671">
    <property type="component" value="Unassembled WGS sequence"/>
</dbReference>
<name>D2V1A0_NAEGR</name>
<gene>
    <name evidence="2" type="ORF">NAEGRDRAFT_56856</name>
</gene>
<protein>
    <submittedName>
        <fullName evidence="2">Uncharacterized protein</fullName>
    </submittedName>
</protein>
<evidence type="ECO:0000313" key="2">
    <source>
        <dbReference type="EMBL" id="EFC49432.1"/>
    </source>
</evidence>
<dbReference type="GeneID" id="8862591"/>
<evidence type="ECO:0000256" key="1">
    <source>
        <dbReference type="SAM" id="MobiDB-lite"/>
    </source>
</evidence>
<proteinExistence type="predicted"/>
<evidence type="ECO:0000313" key="3">
    <source>
        <dbReference type="Proteomes" id="UP000006671"/>
    </source>
</evidence>
<feature type="region of interest" description="Disordered" evidence="1">
    <location>
        <begin position="20"/>
        <end position="39"/>
    </location>
</feature>
<feature type="compositionally biased region" description="Low complexity" evidence="1">
    <location>
        <begin position="111"/>
        <end position="121"/>
    </location>
</feature>
<keyword evidence="3" id="KW-1185">Reference proteome</keyword>
<dbReference type="KEGG" id="ngr:NAEGRDRAFT_56856"/>
<feature type="region of interest" description="Disordered" evidence="1">
    <location>
        <begin position="104"/>
        <end position="168"/>
    </location>
</feature>
<organism evidence="3">
    <name type="scientific">Naegleria gruberi</name>
    <name type="common">Amoeba</name>
    <dbReference type="NCBI Taxonomy" id="5762"/>
    <lineage>
        <taxon>Eukaryota</taxon>
        <taxon>Discoba</taxon>
        <taxon>Heterolobosea</taxon>
        <taxon>Tetramitia</taxon>
        <taxon>Eutetramitia</taxon>
        <taxon>Vahlkampfiidae</taxon>
        <taxon>Naegleria</taxon>
    </lineage>
</organism>
<feature type="compositionally biased region" description="Low complexity" evidence="1">
    <location>
        <begin position="142"/>
        <end position="165"/>
    </location>
</feature>
<dbReference type="InParanoid" id="D2V1A0"/>
<dbReference type="VEuPathDB" id="AmoebaDB:NAEGRDRAFT_56856"/>
<dbReference type="RefSeq" id="XP_002682176.1">
    <property type="nucleotide sequence ID" value="XM_002682130.1"/>
</dbReference>
<dbReference type="AlphaFoldDB" id="D2V1A0"/>
<sequence>MSVQLPVNFLAVVDSHKGLSSLNGSQHSPRGLSPSHFAGGSSPVSSTSFLSTSPVSSSLFDGSYSNGQGSHFKSYSLHADFTFSTSSEEQIKINIEGVDDFDRTANHHPISSSPLSTSALSDGHHHNHHDQYLPDDNLSTNSAHSHGSSTAKSTKSTKSSKSSKSYGEFKHLPPLEEMREQFFKYLQSFEYELEARAKVLFLIKFMDASSLKIKSTVTSRQVVMEMIDEFCRDLLLELEIPTSNIEISINTGGEGNPFHFLTSLIMHLKNRTAKLFSHERLESFLKKQHECYSKNIEIPLHTDPNDKLIGIGMLDEIQIIIQMFLHDLEDWFNIFQVDEEKFINKWIKTNLEPKKLPSSALHILLKKRDLFKHAEKDHRFSAEDLSVKFVIDSDWKAINYLTKEFSPDWYPTIKNRGKLMQWSTKADYTVGHLESKTFKMVGKLENSLEECVKALHTDDHLSSVLKNVTFNQSEPINMTSSQQKYSIATLSSDFEISLFPKRALDMVLSSQASFVGGEITECLLLMKSYDSGDSRTRLPMIGARLLQKIDNNSTRYIDFRMINLSGIMATSIGWDMARKKFATMIDTGLKEAISRAQKKNFDIAIEKHKIFKTLYDNCKQHQHVDIKEVLYKV</sequence>
<reference evidence="2 3" key="1">
    <citation type="journal article" date="2010" name="Cell">
        <title>The genome of Naegleria gruberi illuminates early eukaryotic versatility.</title>
        <authorList>
            <person name="Fritz-Laylin L.K."/>
            <person name="Prochnik S.E."/>
            <person name="Ginger M.L."/>
            <person name="Dacks J.B."/>
            <person name="Carpenter M.L."/>
            <person name="Field M.C."/>
            <person name="Kuo A."/>
            <person name="Paredez A."/>
            <person name="Chapman J."/>
            <person name="Pham J."/>
            <person name="Shu S."/>
            <person name="Neupane R."/>
            <person name="Cipriano M."/>
            <person name="Mancuso J."/>
            <person name="Tu H."/>
            <person name="Salamov A."/>
            <person name="Lindquist E."/>
            <person name="Shapiro H."/>
            <person name="Lucas S."/>
            <person name="Grigoriev I.V."/>
            <person name="Cande W.Z."/>
            <person name="Fulton C."/>
            <person name="Rokhsar D.S."/>
            <person name="Dawson S.C."/>
        </authorList>
    </citation>
    <scope>NUCLEOTIDE SEQUENCE [LARGE SCALE GENOMIC DNA]</scope>
    <source>
        <strain evidence="2 3">NEG-M</strain>
    </source>
</reference>
<accession>D2V1A0</accession>
<dbReference type="EMBL" id="GG738848">
    <property type="protein sequence ID" value="EFC49432.1"/>
    <property type="molecule type" value="Genomic_DNA"/>
</dbReference>